<dbReference type="InterPro" id="IPR009003">
    <property type="entry name" value="Peptidase_S1_PA"/>
</dbReference>
<name>A0ABV8LZQ0_9ACTN</name>
<keyword evidence="3" id="KW-1185">Reference proteome</keyword>
<evidence type="ECO:0000313" key="3">
    <source>
        <dbReference type="Proteomes" id="UP001595816"/>
    </source>
</evidence>
<proteinExistence type="predicted"/>
<dbReference type="InterPro" id="IPR043504">
    <property type="entry name" value="Peptidase_S1_PA_chymotrypsin"/>
</dbReference>
<reference evidence="3" key="1">
    <citation type="journal article" date="2019" name="Int. J. Syst. Evol. Microbiol.">
        <title>The Global Catalogue of Microorganisms (GCM) 10K type strain sequencing project: providing services to taxonomists for standard genome sequencing and annotation.</title>
        <authorList>
            <consortium name="The Broad Institute Genomics Platform"/>
            <consortium name="The Broad Institute Genome Sequencing Center for Infectious Disease"/>
            <person name="Wu L."/>
            <person name="Ma J."/>
        </authorList>
    </citation>
    <scope>NUCLEOTIDE SEQUENCE [LARGE SCALE GENOMIC DNA]</scope>
    <source>
        <strain evidence="3">CGMCC 4.7289</strain>
    </source>
</reference>
<evidence type="ECO:0000313" key="2">
    <source>
        <dbReference type="EMBL" id="MFC4135897.1"/>
    </source>
</evidence>
<feature type="region of interest" description="Disordered" evidence="1">
    <location>
        <begin position="88"/>
        <end position="112"/>
    </location>
</feature>
<protein>
    <submittedName>
        <fullName evidence="2">S1 family peptidase</fullName>
    </submittedName>
</protein>
<organism evidence="2 3">
    <name type="scientific">Hamadaea flava</name>
    <dbReference type="NCBI Taxonomy" id="1742688"/>
    <lineage>
        <taxon>Bacteria</taxon>
        <taxon>Bacillati</taxon>
        <taxon>Actinomycetota</taxon>
        <taxon>Actinomycetes</taxon>
        <taxon>Micromonosporales</taxon>
        <taxon>Micromonosporaceae</taxon>
        <taxon>Hamadaea</taxon>
    </lineage>
</organism>
<dbReference type="RefSeq" id="WP_253754257.1">
    <property type="nucleotide sequence ID" value="NZ_JAMZDZ010000001.1"/>
</dbReference>
<sequence length="112" mass="11458">MGTLGNRNTTRDIALVDARGTGRMWDGPWNESSVTKGVQSATFSAVGNWLCTSGAASGVRCGIQVKSNNQTIGGQSPMVIAEQTGHLNAAGQGDSGGPVFEIPAPDNGRVIA</sequence>
<dbReference type="EMBL" id="JBHSAY010000027">
    <property type="protein sequence ID" value="MFC4135897.1"/>
    <property type="molecule type" value="Genomic_DNA"/>
</dbReference>
<gene>
    <name evidence="2" type="ORF">ACFOZ4_35275</name>
</gene>
<accession>A0ABV8LZQ0</accession>
<dbReference type="SUPFAM" id="SSF50494">
    <property type="entry name" value="Trypsin-like serine proteases"/>
    <property type="match status" value="1"/>
</dbReference>
<dbReference type="Gene3D" id="2.40.10.10">
    <property type="entry name" value="Trypsin-like serine proteases"/>
    <property type="match status" value="1"/>
</dbReference>
<evidence type="ECO:0000256" key="1">
    <source>
        <dbReference type="SAM" id="MobiDB-lite"/>
    </source>
</evidence>
<dbReference type="Proteomes" id="UP001595816">
    <property type="component" value="Unassembled WGS sequence"/>
</dbReference>
<comment type="caution">
    <text evidence="2">The sequence shown here is derived from an EMBL/GenBank/DDBJ whole genome shotgun (WGS) entry which is preliminary data.</text>
</comment>